<organism evidence="2 3">
    <name type="scientific">Penicillium angulare</name>
    <dbReference type="NCBI Taxonomy" id="116970"/>
    <lineage>
        <taxon>Eukaryota</taxon>
        <taxon>Fungi</taxon>
        <taxon>Dikarya</taxon>
        <taxon>Ascomycota</taxon>
        <taxon>Pezizomycotina</taxon>
        <taxon>Eurotiomycetes</taxon>
        <taxon>Eurotiomycetidae</taxon>
        <taxon>Eurotiales</taxon>
        <taxon>Aspergillaceae</taxon>
        <taxon>Penicillium</taxon>
    </lineage>
</organism>
<feature type="signal peptide" evidence="1">
    <location>
        <begin position="1"/>
        <end position="22"/>
    </location>
</feature>
<name>A0A9W9K6Y3_9EURO</name>
<proteinExistence type="predicted"/>
<sequence>MWVFRPLQTVFLLAILCTLAIADRERVNVDAELTEEDDELDYELPFDYDNEMEQTCLNTQPIAIQLGIDALIAVYAYSNSNISTIAAIPVGGSGLDKYETSMSIMRQKYAQKNDIHKVKQSDEKYSIGSVFGSVRSWINSKTGEPDALGARIEAEDADSELEINDEFIRQGFVEAIYALKKQAKEESDIEIGSASIIYPQFFNERQKMLVEEAVTEATLFSSRITKSMGTAQDLINYYASVIDDDFHGDFAQLEPLKNSLIIDYGMWNIDIETYGRRCKVKCSLDEMGCGRIAATLWQEYTSSNEALKRNIELGAPITKLPQAFVIAEQMIRVPQNAETSQDEADHYMEWPIDLQGWWIEEPEQELVLRWEDVEAAEAAYIERFVSILDGSLDCMQRAEGKSIDNVILLGNRFCRPIMRNIIRKSVGEHVKIIGGNDERDIFIAVKAQARYALMMHELVMSSPGCDHKKRPDWVKDEL</sequence>
<dbReference type="Proteomes" id="UP001149165">
    <property type="component" value="Unassembled WGS sequence"/>
</dbReference>
<comment type="caution">
    <text evidence="2">The sequence shown here is derived from an EMBL/GenBank/DDBJ whole genome shotgun (WGS) entry which is preliminary data.</text>
</comment>
<dbReference type="EMBL" id="JAPQKH010000006">
    <property type="protein sequence ID" value="KAJ5094801.1"/>
    <property type="molecule type" value="Genomic_DNA"/>
</dbReference>
<dbReference type="AlphaFoldDB" id="A0A9W9K6Y3"/>
<feature type="chain" id="PRO_5040857915" evidence="1">
    <location>
        <begin position="23"/>
        <end position="478"/>
    </location>
</feature>
<protein>
    <submittedName>
        <fullName evidence="2">Uncharacterized protein</fullName>
    </submittedName>
</protein>
<evidence type="ECO:0000313" key="3">
    <source>
        <dbReference type="Proteomes" id="UP001149165"/>
    </source>
</evidence>
<evidence type="ECO:0000256" key="1">
    <source>
        <dbReference type="SAM" id="SignalP"/>
    </source>
</evidence>
<keyword evidence="1" id="KW-0732">Signal</keyword>
<reference evidence="2" key="1">
    <citation type="submission" date="2022-11" db="EMBL/GenBank/DDBJ databases">
        <authorList>
            <person name="Petersen C."/>
        </authorList>
    </citation>
    <scope>NUCLEOTIDE SEQUENCE</scope>
    <source>
        <strain evidence="2">IBT 30069</strain>
    </source>
</reference>
<keyword evidence="3" id="KW-1185">Reference proteome</keyword>
<dbReference type="OrthoDB" id="4243133at2759"/>
<evidence type="ECO:0000313" key="2">
    <source>
        <dbReference type="EMBL" id="KAJ5094801.1"/>
    </source>
</evidence>
<gene>
    <name evidence="2" type="ORF">N7456_010662</name>
</gene>
<accession>A0A9W9K6Y3</accession>
<reference evidence="2" key="2">
    <citation type="journal article" date="2023" name="IMA Fungus">
        <title>Comparative genomic study of the Penicillium genus elucidates a diverse pangenome and 15 lateral gene transfer events.</title>
        <authorList>
            <person name="Petersen C."/>
            <person name="Sorensen T."/>
            <person name="Nielsen M.R."/>
            <person name="Sondergaard T.E."/>
            <person name="Sorensen J.L."/>
            <person name="Fitzpatrick D.A."/>
            <person name="Frisvad J.C."/>
            <person name="Nielsen K.L."/>
        </authorList>
    </citation>
    <scope>NUCLEOTIDE SEQUENCE</scope>
    <source>
        <strain evidence="2">IBT 30069</strain>
    </source>
</reference>